<dbReference type="GO" id="GO:0034755">
    <property type="term" value="P:iron ion transmembrane transport"/>
    <property type="evidence" value="ECO:0007669"/>
    <property type="project" value="TreeGrafter"/>
</dbReference>
<comment type="subcellular location">
    <subcellularLocation>
        <location evidence="1">Membrane</location>
        <topology evidence="1">Multi-pass membrane protein</topology>
    </subcellularLocation>
</comment>
<evidence type="ECO:0000256" key="2">
    <source>
        <dbReference type="ARBA" id="ARBA00009965"/>
    </source>
</evidence>
<keyword evidence="4 7" id="KW-1133">Transmembrane helix</keyword>
<dbReference type="GO" id="GO:0005384">
    <property type="term" value="F:manganese ion transmembrane transporter activity"/>
    <property type="evidence" value="ECO:0007669"/>
    <property type="project" value="TreeGrafter"/>
</dbReference>
<dbReference type="GO" id="GO:0015086">
    <property type="term" value="F:cadmium ion transmembrane transporter activity"/>
    <property type="evidence" value="ECO:0007669"/>
    <property type="project" value="TreeGrafter"/>
</dbReference>
<keyword evidence="3 7" id="KW-0812">Transmembrane</keyword>
<feature type="transmembrane region" description="Helical" evidence="7">
    <location>
        <begin position="236"/>
        <end position="254"/>
    </location>
</feature>
<dbReference type="PANTHER" id="PTHR11706:SF75">
    <property type="entry name" value="ETHYLENE-INSENSITIVE PROTEIN 2"/>
    <property type="match status" value="1"/>
</dbReference>
<feature type="region of interest" description="Disordered" evidence="6">
    <location>
        <begin position="820"/>
        <end position="844"/>
    </location>
</feature>
<keyword evidence="5 7" id="KW-0472">Membrane</keyword>
<feature type="region of interest" description="Disordered" evidence="6">
    <location>
        <begin position="1253"/>
        <end position="1282"/>
    </location>
</feature>
<evidence type="ECO:0000256" key="1">
    <source>
        <dbReference type="ARBA" id="ARBA00004141"/>
    </source>
</evidence>
<evidence type="ECO:0000256" key="7">
    <source>
        <dbReference type="SAM" id="Phobius"/>
    </source>
</evidence>
<comment type="caution">
    <text evidence="8">The sequence shown here is derived from an EMBL/GenBank/DDBJ whole genome shotgun (WGS) entry which is preliminary data.</text>
</comment>
<proteinExistence type="inferred from homology"/>
<gene>
    <name evidence="8" type="ORF">KP509_05G026600</name>
</gene>
<dbReference type="PIRSF" id="PIRSF037378">
    <property type="entry name" value="EIN2"/>
    <property type="match status" value="1"/>
</dbReference>
<evidence type="ECO:0000256" key="5">
    <source>
        <dbReference type="ARBA" id="ARBA00023136"/>
    </source>
</evidence>
<feature type="transmembrane region" description="Helical" evidence="7">
    <location>
        <begin position="171"/>
        <end position="189"/>
    </location>
</feature>
<evidence type="ECO:0000256" key="3">
    <source>
        <dbReference type="ARBA" id="ARBA00022692"/>
    </source>
</evidence>
<reference evidence="8" key="1">
    <citation type="submission" date="2021-08" db="EMBL/GenBank/DDBJ databases">
        <title>WGS assembly of Ceratopteris richardii.</title>
        <authorList>
            <person name="Marchant D.B."/>
            <person name="Chen G."/>
            <person name="Jenkins J."/>
            <person name="Shu S."/>
            <person name="Leebens-Mack J."/>
            <person name="Grimwood J."/>
            <person name="Schmutz J."/>
            <person name="Soltis P."/>
            <person name="Soltis D."/>
            <person name="Chen Z.-H."/>
        </authorList>
    </citation>
    <scope>NUCLEOTIDE SEQUENCE</scope>
    <source>
        <strain evidence="8">Whitten #5841</strain>
        <tissue evidence="8">Leaf</tissue>
    </source>
</reference>
<feature type="compositionally biased region" description="Polar residues" evidence="6">
    <location>
        <begin position="1257"/>
        <end position="1268"/>
    </location>
</feature>
<evidence type="ECO:0000313" key="9">
    <source>
        <dbReference type="Proteomes" id="UP000825935"/>
    </source>
</evidence>
<accession>A0A8T2UK90</accession>
<dbReference type="GO" id="GO:0005886">
    <property type="term" value="C:plasma membrane"/>
    <property type="evidence" value="ECO:0007669"/>
    <property type="project" value="TreeGrafter"/>
</dbReference>
<feature type="transmembrane region" description="Helical" evidence="7">
    <location>
        <begin position="35"/>
        <end position="54"/>
    </location>
</feature>
<dbReference type="InterPro" id="IPR001046">
    <property type="entry name" value="NRAMP_fam"/>
</dbReference>
<dbReference type="PRINTS" id="PR00447">
    <property type="entry name" value="NATRESASSCMP"/>
</dbReference>
<feature type="transmembrane region" description="Helical" evidence="7">
    <location>
        <begin position="196"/>
        <end position="216"/>
    </location>
</feature>
<dbReference type="OMA" id="ADIQYMR"/>
<evidence type="ECO:0000256" key="6">
    <source>
        <dbReference type="SAM" id="MobiDB-lite"/>
    </source>
</evidence>
<sequence length="1282" mass="139573">MGIVLFCFSVENLYNKDAASSAIFHGLMPGLKGDMLYVAAGIFGANVISSSFYLHSAMYQDEKYTVNSSCDSLLHHSIIDIATGTGITLLINLSVLTAAAGAFHNSGHVVITLQDAQALMEQVLNNSVAPTAFGFALLCASQVSSFSLTVAGQVATEGFLGVELPSLVHQVFTRLAAVIIALFLLLSLGSEGTYQVLIFSQIILSLQLPLVIVPLLKVTLSPGLMGHMKHSWIIESFSWACTGLLYLVNVWIAFDMFSAETEDYIGSTSWSLVRGLDCSIVNWGEANRSFCLSILVGVTTLFSLLLMWIISVPLKVDCINIVSRDAVTGLRALENLVKSETLETEATFPLPDGSDNYVVDEAVAVKDTEHITEKGASMELDTSVDSLNRVVELPALDSSEDDLNGNIDSPAQDQTPTEDQTPKQDETIEKEIHVQTSVADISATVLGNKDILTELSAEVQQEPINESSPSTGFNSCMDSLSSMDASKEGIVAQESQPVESAAAVIDNHEKALSGKRVEPFKETVDDIDIELLDNNDFDIDGWEALDQDDNLQDSLSVVGGSTNSLTFEEPGSGRSFTARSEASEGSCGGSGSGSLSRLSGLGRSARKQFAALLDEFWGKLYDLHGQPVSQQGKQAGCTKMSQVDTLQQQSLPPYKEPASPNTTWCTAKFAQKPWQTNFKRDMMGHTSMYLQPSYAGLISDSYNGNDAILSNRPLDVNEKKYSSLTLPSFQDNFDSQPATFHGYKNSSYGGRKVSFSTEIDDTSFCLERQAQSLDEQTSSIFRQRTLVQPEMGPSMPMNAVQSYLPSSYTKRSMNRPFDHISVVNKSSPSSQDNRDPYARSQWTSYTENDSASWDPLVYRATGELDICHYNQLALQKNSESLGPSYMQQRTGGSGYLVASSSHMNTSRTEIGRHPLSFDDISPSQTRKDAFSIQAAGQQQSLWSTQPFEQLFGSGHGSIGSSRSSTPNVVGKSLSHEDVYPSLRNSDFSLGHSNDSELLNTLRLYIRKLLKLEGSEWLFRFESGSDEDLIAMVATREKVLLDAEIMELRKLSPSTESLWASSSQKPISTTDTVYSTLGSSGVPHCGEGCVWNAELLVSFGVWCVHRVLELALMESRPELWGKYTYVLNRLQGVLDPAFSKPRIVQTSCFCVISEISEGHSKNQKEGGAGGPLIRSLSGGFSGNVYQGYAQTFPWGRNSSTVKGKGASSTIFLEIIKDVETAIGTRKGRTGTAAGDVAFPKGKENLASVLKRYKRRLGNKTTGMPSNSNSRNRRAPMSSPSIFG</sequence>
<evidence type="ECO:0000313" key="8">
    <source>
        <dbReference type="EMBL" id="KAH7436577.1"/>
    </source>
</evidence>
<dbReference type="Proteomes" id="UP000825935">
    <property type="component" value="Chromosome 5"/>
</dbReference>
<feature type="region of interest" description="Disordered" evidence="6">
    <location>
        <begin position="398"/>
        <end position="424"/>
    </location>
</feature>
<comment type="similarity">
    <text evidence="2">Belongs to the NRAMP (TC 2.A.55) family.</text>
</comment>
<dbReference type="GO" id="GO:0009873">
    <property type="term" value="P:ethylene-activated signaling pathway"/>
    <property type="evidence" value="ECO:0007669"/>
    <property type="project" value="InterPro"/>
</dbReference>
<dbReference type="PANTHER" id="PTHR11706">
    <property type="entry name" value="SOLUTE CARRIER PROTEIN FAMILY 11 MEMBER"/>
    <property type="match status" value="1"/>
</dbReference>
<feature type="transmembrane region" description="Helical" evidence="7">
    <location>
        <begin position="290"/>
        <end position="310"/>
    </location>
</feature>
<name>A0A8T2UK90_CERRI</name>
<dbReference type="InterPro" id="IPR017187">
    <property type="entry name" value="EIN2"/>
</dbReference>
<dbReference type="OrthoDB" id="409173at2759"/>
<dbReference type="Pfam" id="PF01566">
    <property type="entry name" value="Nramp"/>
    <property type="match status" value="1"/>
</dbReference>
<feature type="compositionally biased region" description="Polar residues" evidence="6">
    <location>
        <begin position="406"/>
        <end position="419"/>
    </location>
</feature>
<keyword evidence="9" id="KW-1185">Reference proteome</keyword>
<evidence type="ECO:0000256" key="4">
    <source>
        <dbReference type="ARBA" id="ARBA00022989"/>
    </source>
</evidence>
<organism evidence="8 9">
    <name type="scientific">Ceratopteris richardii</name>
    <name type="common">Triangle waterfern</name>
    <dbReference type="NCBI Taxonomy" id="49495"/>
    <lineage>
        <taxon>Eukaryota</taxon>
        <taxon>Viridiplantae</taxon>
        <taxon>Streptophyta</taxon>
        <taxon>Embryophyta</taxon>
        <taxon>Tracheophyta</taxon>
        <taxon>Polypodiopsida</taxon>
        <taxon>Polypodiidae</taxon>
        <taxon>Polypodiales</taxon>
        <taxon>Pteridineae</taxon>
        <taxon>Pteridaceae</taxon>
        <taxon>Parkerioideae</taxon>
        <taxon>Ceratopteris</taxon>
    </lineage>
</organism>
<protein>
    <submittedName>
        <fullName evidence="8">Uncharacterized protein</fullName>
    </submittedName>
</protein>
<feature type="region of interest" description="Disordered" evidence="6">
    <location>
        <begin position="555"/>
        <end position="597"/>
    </location>
</feature>
<dbReference type="EMBL" id="CM035410">
    <property type="protein sequence ID" value="KAH7436577.1"/>
    <property type="molecule type" value="Genomic_DNA"/>
</dbReference>